<comment type="catalytic activity">
    <reaction evidence="3">
        <text>a 5'-end (N(2),N(7)-dimethyl 5'-triphosphoguanosine)-ribonucleoside in snoRNA + S-adenosyl-L-methionine = a 5'-end (N(2),N(2),N(7)-trimethyl 5'-triphosphoguanosine)-ribonucleoside in snoRNA + S-adenosyl-L-homocysteine + H(+)</text>
        <dbReference type="Rhea" id="RHEA:78507"/>
        <dbReference type="Rhea" id="RHEA-COMP:19088"/>
        <dbReference type="Rhea" id="RHEA-COMP:19090"/>
        <dbReference type="ChEBI" id="CHEBI:15378"/>
        <dbReference type="ChEBI" id="CHEBI:57856"/>
        <dbReference type="ChEBI" id="CHEBI:59789"/>
        <dbReference type="ChEBI" id="CHEBI:167623"/>
        <dbReference type="ChEBI" id="CHEBI:172880"/>
    </reaction>
    <physiologicalReaction direction="left-to-right" evidence="3">
        <dbReference type="Rhea" id="RHEA:78508"/>
    </physiologicalReaction>
</comment>
<dbReference type="CDD" id="cd02440">
    <property type="entry name" value="AdoMet_MTases"/>
    <property type="match status" value="1"/>
</dbReference>
<feature type="region of interest" description="Disordered" evidence="8">
    <location>
        <begin position="1"/>
        <end position="59"/>
    </location>
</feature>
<dbReference type="OrthoDB" id="194443at2759"/>
<evidence type="ECO:0000256" key="2">
    <source>
        <dbReference type="ARBA" id="ARBA00025783"/>
    </source>
</evidence>
<dbReference type="AlphaFoldDB" id="A0A8K0L752"/>
<evidence type="ECO:0000256" key="7">
    <source>
        <dbReference type="ARBA" id="ARBA00049790"/>
    </source>
</evidence>
<evidence type="ECO:0000313" key="10">
    <source>
        <dbReference type="Proteomes" id="UP000809789"/>
    </source>
</evidence>
<dbReference type="PANTHER" id="PTHR14741">
    <property type="entry name" value="S-ADENOSYLMETHIONINE-DEPENDENT METHYLTRANSFERASE RELATED"/>
    <property type="match status" value="1"/>
</dbReference>
<dbReference type="InterPro" id="IPR019012">
    <property type="entry name" value="RNA_cap_Gua-N2-MeTrfase"/>
</dbReference>
<evidence type="ECO:0000256" key="4">
    <source>
        <dbReference type="ARBA" id="ARBA00048740"/>
    </source>
</evidence>
<accession>A0A8K0L752</accession>
<comment type="catalytic activity">
    <reaction evidence="6">
        <text>a 5'-end (N(7)-methyl 5'-triphosphoguanosine)-ribonucleoside in snRNA + S-adenosyl-L-methionine = a 5'-end (N(2),N(7)-dimethyl 5'-triphosphoguanosine)-ribonucleoside in snRNA + S-adenosyl-L-homocysteine + H(+)</text>
        <dbReference type="Rhea" id="RHEA:78471"/>
        <dbReference type="Rhea" id="RHEA-COMP:19085"/>
        <dbReference type="Rhea" id="RHEA-COMP:19087"/>
        <dbReference type="ChEBI" id="CHEBI:15378"/>
        <dbReference type="ChEBI" id="CHEBI:57856"/>
        <dbReference type="ChEBI" id="CHEBI:59789"/>
        <dbReference type="ChEBI" id="CHEBI:156461"/>
        <dbReference type="ChEBI" id="CHEBI:172880"/>
    </reaction>
    <physiologicalReaction direction="left-to-right" evidence="6">
        <dbReference type="Rhea" id="RHEA:78472"/>
    </physiologicalReaction>
</comment>
<reference evidence="9" key="1">
    <citation type="submission" date="2021-07" db="EMBL/GenBank/DDBJ databases">
        <title>Elsinoe batatas strain:CRI-CJ2 Genome sequencing and assembly.</title>
        <authorList>
            <person name="Huang L."/>
        </authorList>
    </citation>
    <scope>NUCLEOTIDE SEQUENCE</scope>
    <source>
        <strain evidence="9">CRI-CJ2</strain>
    </source>
</reference>
<proteinExistence type="inferred from homology"/>
<evidence type="ECO:0000256" key="6">
    <source>
        <dbReference type="ARBA" id="ARBA00049075"/>
    </source>
</evidence>
<feature type="compositionally biased region" description="Polar residues" evidence="8">
    <location>
        <begin position="1"/>
        <end position="13"/>
    </location>
</feature>
<dbReference type="GO" id="GO:0005634">
    <property type="term" value="C:nucleus"/>
    <property type="evidence" value="ECO:0007669"/>
    <property type="project" value="TreeGrafter"/>
</dbReference>
<evidence type="ECO:0000256" key="1">
    <source>
        <dbReference type="ARBA" id="ARBA00018517"/>
    </source>
</evidence>
<dbReference type="EMBL" id="JAESVG020000003">
    <property type="protein sequence ID" value="KAG8628971.1"/>
    <property type="molecule type" value="Genomic_DNA"/>
</dbReference>
<feature type="compositionally biased region" description="Basic and acidic residues" evidence="8">
    <location>
        <begin position="39"/>
        <end position="59"/>
    </location>
</feature>
<sequence length="295" mass="32911">MLNNMGNTASASDPDNFIAEKSNDTQMVTTRSSLNGSSELEKVESKEESAPENVHHYDSAGDMPQEIRKYWHQRYDIFSRWDKGIQLTDESWYGVTPEPVANKIAHHLALSTPPHITTLIDLFTGAGGNAIAFALTNRWTRIFAIERSPTVLATAKHNARIYGVEKRIWFIEGDCFEVLRKRLKAVVKEGAVLFGSPPWGGPGYTGQEVFGVERMEPYGLGELVGLRGKGGRVVLYLPRTSDLNEVARRWEGIEREEGGEGKGLGKVRVVHYCMHGASKALCVYFGDFDFSSLER</sequence>
<dbReference type="Gene3D" id="3.40.50.150">
    <property type="entry name" value="Vaccinia Virus protein VP39"/>
    <property type="match status" value="1"/>
</dbReference>
<name>A0A8K0L752_9PEZI</name>
<dbReference type="Proteomes" id="UP000809789">
    <property type="component" value="Unassembled WGS sequence"/>
</dbReference>
<comment type="catalytic activity">
    <reaction evidence="4">
        <text>a 5'-end (N(7)-methyl 5'-triphosphoguanosine)-ribonucleoside in snoRNA + S-adenosyl-L-methionine = a 5'-end (N(2),N(7)-dimethyl 5'-triphosphoguanosine)-ribonucleoside in snoRNA + S-adenosyl-L-homocysteine + H(+)</text>
        <dbReference type="Rhea" id="RHEA:78475"/>
        <dbReference type="Rhea" id="RHEA-COMP:19086"/>
        <dbReference type="Rhea" id="RHEA-COMP:19088"/>
        <dbReference type="ChEBI" id="CHEBI:15378"/>
        <dbReference type="ChEBI" id="CHEBI:57856"/>
        <dbReference type="ChEBI" id="CHEBI:59789"/>
        <dbReference type="ChEBI" id="CHEBI:156461"/>
        <dbReference type="ChEBI" id="CHEBI:172880"/>
    </reaction>
    <physiologicalReaction direction="left-to-right" evidence="4">
        <dbReference type="Rhea" id="RHEA:78476"/>
    </physiologicalReaction>
</comment>
<dbReference type="GO" id="GO:0071164">
    <property type="term" value="F:RNA cap trimethylguanosine synthase activity"/>
    <property type="evidence" value="ECO:0007669"/>
    <property type="project" value="TreeGrafter"/>
</dbReference>
<evidence type="ECO:0000256" key="3">
    <source>
        <dbReference type="ARBA" id="ARBA00047418"/>
    </source>
</evidence>
<keyword evidence="10" id="KW-1185">Reference proteome</keyword>
<dbReference type="SUPFAM" id="SSF53335">
    <property type="entry name" value="S-adenosyl-L-methionine-dependent methyltransferases"/>
    <property type="match status" value="1"/>
</dbReference>
<protein>
    <recommendedName>
        <fullName evidence="1">Trimethylguanosine synthase</fullName>
    </recommendedName>
    <alternativeName>
        <fullName evidence="7">Cap-specific guanine-N(2) methyltransferase</fullName>
    </alternativeName>
</protein>
<dbReference type="Pfam" id="PF09445">
    <property type="entry name" value="Methyltransf_15"/>
    <property type="match status" value="1"/>
</dbReference>
<comment type="catalytic activity">
    <reaction evidence="5">
        <text>a 5'-end (N(2),N(7)-dimethyl 5'-triphosphoguanosine)-ribonucleoside in snRNA + S-adenosyl-L-methionine = a 5'-end (N(2),N(2),N(7)-trimethyl 5'-triphosphoguanosine)-ribonucleoside in snRNA + S-adenosyl-L-homocysteine + H(+)</text>
        <dbReference type="Rhea" id="RHEA:78479"/>
        <dbReference type="Rhea" id="RHEA-COMP:19087"/>
        <dbReference type="Rhea" id="RHEA-COMP:19089"/>
        <dbReference type="ChEBI" id="CHEBI:15378"/>
        <dbReference type="ChEBI" id="CHEBI:57856"/>
        <dbReference type="ChEBI" id="CHEBI:59789"/>
        <dbReference type="ChEBI" id="CHEBI:167623"/>
        <dbReference type="ChEBI" id="CHEBI:172880"/>
    </reaction>
    <physiologicalReaction direction="left-to-right" evidence="5">
        <dbReference type="Rhea" id="RHEA:78480"/>
    </physiologicalReaction>
</comment>
<comment type="similarity">
    <text evidence="2">Belongs to the methyltransferase superfamily. Trimethylguanosine synthase family.</text>
</comment>
<evidence type="ECO:0000256" key="5">
    <source>
        <dbReference type="ARBA" id="ARBA00048763"/>
    </source>
</evidence>
<evidence type="ECO:0000256" key="8">
    <source>
        <dbReference type="SAM" id="MobiDB-lite"/>
    </source>
</evidence>
<feature type="compositionally biased region" description="Polar residues" evidence="8">
    <location>
        <begin position="24"/>
        <end position="36"/>
    </location>
</feature>
<evidence type="ECO:0000313" key="9">
    <source>
        <dbReference type="EMBL" id="KAG8628971.1"/>
    </source>
</evidence>
<dbReference type="InterPro" id="IPR029063">
    <property type="entry name" value="SAM-dependent_MTases_sf"/>
</dbReference>
<comment type="caution">
    <text evidence="9">The sequence shown here is derived from an EMBL/GenBank/DDBJ whole genome shotgun (WGS) entry which is preliminary data.</text>
</comment>
<organism evidence="9 10">
    <name type="scientific">Elsinoe batatas</name>
    <dbReference type="NCBI Taxonomy" id="2601811"/>
    <lineage>
        <taxon>Eukaryota</taxon>
        <taxon>Fungi</taxon>
        <taxon>Dikarya</taxon>
        <taxon>Ascomycota</taxon>
        <taxon>Pezizomycotina</taxon>
        <taxon>Dothideomycetes</taxon>
        <taxon>Dothideomycetidae</taxon>
        <taxon>Myriangiales</taxon>
        <taxon>Elsinoaceae</taxon>
        <taxon>Elsinoe</taxon>
    </lineage>
</organism>
<dbReference type="FunFam" id="3.40.50.150:FF:000270">
    <property type="entry name" value="RNA methylase family protein"/>
    <property type="match status" value="1"/>
</dbReference>
<gene>
    <name evidence="9" type="ORF">KVT40_002836</name>
</gene>
<dbReference type="PANTHER" id="PTHR14741:SF32">
    <property type="entry name" value="TRIMETHYLGUANOSINE SYNTHASE"/>
    <property type="match status" value="1"/>
</dbReference>